<organism evidence="3 4">
    <name type="scientific">Cylindrobasidium torrendii FP15055 ss-10</name>
    <dbReference type="NCBI Taxonomy" id="1314674"/>
    <lineage>
        <taxon>Eukaryota</taxon>
        <taxon>Fungi</taxon>
        <taxon>Dikarya</taxon>
        <taxon>Basidiomycota</taxon>
        <taxon>Agaricomycotina</taxon>
        <taxon>Agaricomycetes</taxon>
        <taxon>Agaricomycetidae</taxon>
        <taxon>Agaricales</taxon>
        <taxon>Marasmiineae</taxon>
        <taxon>Physalacriaceae</taxon>
        <taxon>Cylindrobasidium</taxon>
    </lineage>
</organism>
<evidence type="ECO:0000256" key="1">
    <source>
        <dbReference type="SAM" id="MobiDB-lite"/>
    </source>
</evidence>
<feature type="region of interest" description="Disordered" evidence="1">
    <location>
        <begin position="205"/>
        <end position="256"/>
    </location>
</feature>
<evidence type="ECO:0000313" key="3">
    <source>
        <dbReference type="EMBL" id="KIY74307.1"/>
    </source>
</evidence>
<dbReference type="AlphaFoldDB" id="A0A0D7BV74"/>
<feature type="region of interest" description="Disordered" evidence="1">
    <location>
        <begin position="407"/>
        <end position="427"/>
    </location>
</feature>
<feature type="transmembrane region" description="Helical" evidence="2">
    <location>
        <begin position="33"/>
        <end position="50"/>
    </location>
</feature>
<evidence type="ECO:0000313" key="4">
    <source>
        <dbReference type="Proteomes" id="UP000054007"/>
    </source>
</evidence>
<dbReference type="EMBL" id="KN880431">
    <property type="protein sequence ID" value="KIY74307.1"/>
    <property type="molecule type" value="Genomic_DNA"/>
</dbReference>
<dbReference type="Proteomes" id="UP000054007">
    <property type="component" value="Unassembled WGS sequence"/>
</dbReference>
<feature type="region of interest" description="Disordered" evidence="1">
    <location>
        <begin position="525"/>
        <end position="548"/>
    </location>
</feature>
<evidence type="ECO:0008006" key="5">
    <source>
        <dbReference type="Google" id="ProtNLM"/>
    </source>
</evidence>
<sequence length="873" mass="96380">MSISFGGLGLMSFRNPFADVTGALWGKGDIRSMFWLIVFSIVCLVMAYLTNPSETSFRTFLTEQSFRHHLRRLDDNLDDQELESHISPANRKPANVVLTPSFDNRSPFHFANRASVSLRTPKHVFHSFGIFTIAAIIPVTKPERIASKALENSSVICDSWYVGAFGRWWRGGVLEAWYQDVFARTSDEESWSSGILGMKTTERSNECSGLPFSTKNLPPHLLSRGSPPRLRNREKSSQRSSGRSSTPPPLPKSASLPLHATRTAGEQLPIAPPLPHSKQVYADSLSSGLPGHAYVGFDQSPVVVELLQQVSTSKSSILDLRNQLNDFRQGAAQTHAALMEELEECREKKRQEDTGRNELKTKTKTLDDSKRQAEAQKRDVEKRLRSAASRRDDMRHRIKDVDSEILRLQRNLKTPPATPSDAESPDHELQAALMAKREEITVAEGAVTTLTARTKDLEDRLAAQKERLRTIRERSQNLETHSAPLYPSDASAGNWPPSETHSRDDSNISLPDFADAGFLPTVTQRVRSTSSDASSHPSNMSVGAANHSPVGTRDLGTVPLDIPKAINFSPFADLDQPPIALSPTAANLIPAGLMSSLALDSTDAISSSFRSESDMFLDRHWRTDHSLVSPPRRRQTSSDEDLTLSSPSSLHGPVGGSDTEYDPFEVRMPLDHERERLSSMDMQRASFLPRNPSFSVTPANFSDDEIIDGKDKSPSGRRWFHSSPKQKKGLNPDAKAFTFWKGRLSANSGHTATMSFDALNPHGISHHNLTATTADSSTLLRAFAPSPEEREVLQRALGSSTNASLERLPSLSEAIPSIPPSPSHVHAQSDLSGISTADKIPSWLQTLSWGRKPQPAVFSPWDPEEETLVEKSV</sequence>
<name>A0A0D7BV74_9AGAR</name>
<feature type="region of interest" description="Disordered" evidence="1">
    <location>
        <begin position="813"/>
        <end position="832"/>
    </location>
</feature>
<evidence type="ECO:0000256" key="2">
    <source>
        <dbReference type="SAM" id="Phobius"/>
    </source>
</evidence>
<feature type="region of interest" description="Disordered" evidence="1">
    <location>
        <begin position="699"/>
        <end position="729"/>
    </location>
</feature>
<keyword evidence="2" id="KW-0472">Membrane</keyword>
<keyword evidence="2" id="KW-0812">Transmembrane</keyword>
<protein>
    <recommendedName>
        <fullName evidence="5">Proteophosphoglycan ppg4</fullName>
    </recommendedName>
</protein>
<proteinExistence type="predicted"/>
<dbReference type="OrthoDB" id="2548929at2759"/>
<reference evidence="3 4" key="1">
    <citation type="journal article" date="2015" name="Fungal Genet. Biol.">
        <title>Evolution of novel wood decay mechanisms in Agaricales revealed by the genome sequences of Fistulina hepatica and Cylindrobasidium torrendii.</title>
        <authorList>
            <person name="Floudas D."/>
            <person name="Held B.W."/>
            <person name="Riley R."/>
            <person name="Nagy L.G."/>
            <person name="Koehler G."/>
            <person name="Ransdell A.S."/>
            <person name="Younus H."/>
            <person name="Chow J."/>
            <person name="Chiniquy J."/>
            <person name="Lipzen A."/>
            <person name="Tritt A."/>
            <person name="Sun H."/>
            <person name="Haridas S."/>
            <person name="LaButti K."/>
            <person name="Ohm R.A."/>
            <person name="Kues U."/>
            <person name="Blanchette R.A."/>
            <person name="Grigoriev I.V."/>
            <person name="Minto R.E."/>
            <person name="Hibbett D.S."/>
        </authorList>
    </citation>
    <scope>NUCLEOTIDE SEQUENCE [LARGE SCALE GENOMIC DNA]</scope>
    <source>
        <strain evidence="3 4">FP15055 ss-10</strain>
    </source>
</reference>
<feature type="region of interest" description="Disordered" evidence="1">
    <location>
        <begin position="627"/>
        <end position="663"/>
    </location>
</feature>
<keyword evidence="2" id="KW-1133">Transmembrane helix</keyword>
<keyword evidence="4" id="KW-1185">Reference proteome</keyword>
<feature type="compositionally biased region" description="Polar residues" evidence="1">
    <location>
        <begin position="525"/>
        <end position="541"/>
    </location>
</feature>
<feature type="compositionally biased region" description="Basic residues" evidence="1">
    <location>
        <begin position="718"/>
        <end position="728"/>
    </location>
</feature>
<gene>
    <name evidence="3" type="ORF">CYLTODRAFT_363997</name>
</gene>
<accession>A0A0D7BV74</accession>
<dbReference type="STRING" id="1314674.A0A0D7BV74"/>
<feature type="region of interest" description="Disordered" evidence="1">
    <location>
        <begin position="471"/>
        <end position="512"/>
    </location>
</feature>
<feature type="region of interest" description="Disordered" evidence="1">
    <location>
        <begin position="853"/>
        <end position="873"/>
    </location>
</feature>
<feature type="region of interest" description="Disordered" evidence="1">
    <location>
        <begin position="346"/>
        <end position="395"/>
    </location>
</feature>